<gene>
    <name evidence="1" type="ORF">LCGC14_2529320</name>
</gene>
<accession>A0A0F9D5L0</accession>
<protein>
    <submittedName>
        <fullName evidence="1">Uncharacterized protein</fullName>
    </submittedName>
</protein>
<evidence type="ECO:0000313" key="1">
    <source>
        <dbReference type="EMBL" id="KKL13081.1"/>
    </source>
</evidence>
<comment type="caution">
    <text evidence="1">The sequence shown here is derived from an EMBL/GenBank/DDBJ whole genome shotgun (WGS) entry which is preliminary data.</text>
</comment>
<reference evidence="1" key="1">
    <citation type="journal article" date="2015" name="Nature">
        <title>Complex archaea that bridge the gap between prokaryotes and eukaryotes.</title>
        <authorList>
            <person name="Spang A."/>
            <person name="Saw J.H."/>
            <person name="Jorgensen S.L."/>
            <person name="Zaremba-Niedzwiedzka K."/>
            <person name="Martijn J."/>
            <person name="Lind A.E."/>
            <person name="van Eijk R."/>
            <person name="Schleper C."/>
            <person name="Guy L."/>
            <person name="Ettema T.J."/>
        </authorList>
    </citation>
    <scope>NUCLEOTIDE SEQUENCE</scope>
</reference>
<dbReference type="EMBL" id="LAZR01041004">
    <property type="protein sequence ID" value="KKL13081.1"/>
    <property type="molecule type" value="Genomic_DNA"/>
</dbReference>
<organism evidence="1">
    <name type="scientific">marine sediment metagenome</name>
    <dbReference type="NCBI Taxonomy" id="412755"/>
    <lineage>
        <taxon>unclassified sequences</taxon>
        <taxon>metagenomes</taxon>
        <taxon>ecological metagenomes</taxon>
    </lineage>
</organism>
<feature type="non-terminal residue" evidence="1">
    <location>
        <position position="1"/>
    </location>
</feature>
<sequence>DRLARHVMLEAQERGKVMNLIKVGSELQVALHAIEKARDQHAILRNGNPECQHLLEIGMRLSLASKCLCDIRDGFEPKYKHRADGT</sequence>
<dbReference type="AlphaFoldDB" id="A0A0F9D5L0"/>
<proteinExistence type="predicted"/>
<name>A0A0F9D5L0_9ZZZZ</name>